<dbReference type="Proteomes" id="UP000500857">
    <property type="component" value="Chromosome"/>
</dbReference>
<dbReference type="RefSeq" id="WP_168570707.1">
    <property type="nucleotide sequence ID" value="NZ_CP051167.1"/>
</dbReference>
<evidence type="ECO:0000256" key="1">
    <source>
        <dbReference type="SAM" id="MobiDB-lite"/>
    </source>
</evidence>
<proteinExistence type="predicted"/>
<sequence>MGASPDRPQSTESIAVLTVEKGTSRPPFHPTPIRPCKSLHSWCFYPSSRFQLRRDRTTVPRSIAPPSGSQEGAF</sequence>
<keyword evidence="3" id="KW-1185">Reference proteome</keyword>
<dbReference type="EMBL" id="CP051167">
    <property type="protein sequence ID" value="QIZ72559.1"/>
    <property type="molecule type" value="Genomic_DNA"/>
</dbReference>
<organism evidence="2 3">
    <name type="scientific">Oxynema aestuarii AP17</name>
    <dbReference type="NCBI Taxonomy" id="2064643"/>
    <lineage>
        <taxon>Bacteria</taxon>
        <taxon>Bacillati</taxon>
        <taxon>Cyanobacteriota</taxon>
        <taxon>Cyanophyceae</taxon>
        <taxon>Oscillatoriophycideae</taxon>
        <taxon>Oscillatoriales</taxon>
        <taxon>Oscillatoriaceae</taxon>
        <taxon>Oxynema</taxon>
        <taxon>Oxynema aestuarii</taxon>
    </lineage>
</organism>
<protein>
    <submittedName>
        <fullName evidence="2">Uncharacterized protein</fullName>
    </submittedName>
</protein>
<dbReference type="KEGG" id="oxy:HCG48_19805"/>
<feature type="region of interest" description="Disordered" evidence="1">
    <location>
        <begin position="55"/>
        <end position="74"/>
    </location>
</feature>
<gene>
    <name evidence="2" type="ORF">HCG48_19805</name>
</gene>
<name>A0A6H1U4L1_9CYAN</name>
<reference evidence="2 3" key="1">
    <citation type="submission" date="2020-04" db="EMBL/GenBank/DDBJ databases">
        <authorList>
            <person name="Basu S."/>
            <person name="Maruthanayagam V."/>
            <person name="Chakraborty S."/>
            <person name="Pramanik A."/>
            <person name="Mukherjee J."/>
            <person name="Brink B."/>
        </authorList>
    </citation>
    <scope>NUCLEOTIDE SEQUENCE [LARGE SCALE GENOMIC DNA]</scope>
    <source>
        <strain evidence="2 3">AP17</strain>
    </source>
</reference>
<dbReference type="AlphaFoldDB" id="A0A6H1U4L1"/>
<evidence type="ECO:0000313" key="3">
    <source>
        <dbReference type="Proteomes" id="UP000500857"/>
    </source>
</evidence>
<accession>A0A6H1U4L1</accession>
<evidence type="ECO:0000313" key="2">
    <source>
        <dbReference type="EMBL" id="QIZ72559.1"/>
    </source>
</evidence>